<organism evidence="3 4">
    <name type="scientific">Blepharisma stoltei</name>
    <dbReference type="NCBI Taxonomy" id="1481888"/>
    <lineage>
        <taxon>Eukaryota</taxon>
        <taxon>Sar</taxon>
        <taxon>Alveolata</taxon>
        <taxon>Ciliophora</taxon>
        <taxon>Postciliodesmatophora</taxon>
        <taxon>Heterotrichea</taxon>
        <taxon>Heterotrichida</taxon>
        <taxon>Blepharismidae</taxon>
        <taxon>Blepharisma</taxon>
    </lineage>
</organism>
<dbReference type="InterPro" id="IPR022742">
    <property type="entry name" value="Hydrolase_4"/>
</dbReference>
<keyword evidence="1" id="KW-1133">Transmembrane helix</keyword>
<evidence type="ECO:0000259" key="2">
    <source>
        <dbReference type="Pfam" id="PF12146"/>
    </source>
</evidence>
<keyword evidence="4" id="KW-1185">Reference proteome</keyword>
<dbReference type="AlphaFoldDB" id="A0AAU9IC52"/>
<dbReference type="EMBL" id="CAJZBQ010000003">
    <property type="protein sequence ID" value="CAG9311052.1"/>
    <property type="molecule type" value="Genomic_DNA"/>
</dbReference>
<proteinExistence type="predicted"/>
<evidence type="ECO:0000256" key="1">
    <source>
        <dbReference type="SAM" id="Phobius"/>
    </source>
</evidence>
<protein>
    <recommendedName>
        <fullName evidence="2">Serine aminopeptidase S33 domain-containing protein</fullName>
    </recommendedName>
</protein>
<name>A0AAU9IC52_9CILI</name>
<feature type="transmembrane region" description="Helical" evidence="1">
    <location>
        <begin position="119"/>
        <end position="137"/>
    </location>
</feature>
<dbReference type="PANTHER" id="PTHR11614">
    <property type="entry name" value="PHOSPHOLIPASE-RELATED"/>
    <property type="match status" value="1"/>
</dbReference>
<keyword evidence="1" id="KW-0812">Transmembrane</keyword>
<dbReference type="InterPro" id="IPR029058">
    <property type="entry name" value="AB_hydrolase_fold"/>
</dbReference>
<dbReference type="Proteomes" id="UP001162131">
    <property type="component" value="Unassembled WGS sequence"/>
</dbReference>
<evidence type="ECO:0000313" key="3">
    <source>
        <dbReference type="EMBL" id="CAG9311052.1"/>
    </source>
</evidence>
<dbReference type="InterPro" id="IPR000073">
    <property type="entry name" value="AB_hydrolase_1"/>
</dbReference>
<dbReference type="SUPFAM" id="SSF53474">
    <property type="entry name" value="alpha/beta-Hydrolases"/>
    <property type="match status" value="1"/>
</dbReference>
<dbReference type="Pfam" id="PF12146">
    <property type="entry name" value="Hydrolase_4"/>
    <property type="match status" value="1"/>
</dbReference>
<accession>A0AAU9IC52</accession>
<comment type="caution">
    <text evidence="3">The sequence shown here is derived from an EMBL/GenBank/DDBJ whole genome shotgun (WGS) entry which is preliminary data.</text>
</comment>
<feature type="domain" description="Serine aminopeptidase S33" evidence="2">
    <location>
        <begin position="44"/>
        <end position="280"/>
    </location>
</feature>
<evidence type="ECO:0000313" key="4">
    <source>
        <dbReference type="Proteomes" id="UP001162131"/>
    </source>
</evidence>
<dbReference type="PRINTS" id="PR00111">
    <property type="entry name" value="ABHYDROLASE"/>
</dbReference>
<reference evidence="3" key="1">
    <citation type="submission" date="2021-09" db="EMBL/GenBank/DDBJ databases">
        <authorList>
            <consortium name="AG Swart"/>
            <person name="Singh M."/>
            <person name="Singh A."/>
            <person name="Seah K."/>
            <person name="Emmerich C."/>
        </authorList>
    </citation>
    <scope>NUCLEOTIDE SEQUENCE</scope>
    <source>
        <strain evidence="3">ATCC30299</strain>
    </source>
</reference>
<sequence>MEEWWAKYKGQIPCAGIFYPEEDWLDFHSRSGFKLFTYRFHTPNPKALIFFFHGLWSSSGSFTHIAQRLSEENYEILAFDQEGHGRSEGPRGKVASIENCINNAIDFISVAKEFYPENIPIFLMGGSMGGLVCINVALRFPALIRGLVLLAPALGVNLYFPGIVSKFSRFISYIWSNLPIANANPGLASRNEAYPSWFRENPDNYAGKLTIGTASALLKGILDLQNHWKSLETAFILFQGGNDYTVSLETATNFVNSCQVEDKEIVLYENMNHAVSCEPEIFEIIEKIQIWVGCRL</sequence>
<dbReference type="InterPro" id="IPR051044">
    <property type="entry name" value="MAG_DAG_Lipase"/>
</dbReference>
<keyword evidence="1" id="KW-0472">Membrane</keyword>
<feature type="transmembrane region" description="Helical" evidence="1">
    <location>
        <begin position="143"/>
        <end position="160"/>
    </location>
</feature>
<dbReference type="Gene3D" id="3.40.50.1820">
    <property type="entry name" value="alpha/beta hydrolase"/>
    <property type="match status" value="1"/>
</dbReference>
<gene>
    <name evidence="3" type="ORF">BSTOLATCC_MIC2756</name>
</gene>